<protein>
    <recommendedName>
        <fullName evidence="5 7">Adenylate kinase</fullName>
        <shortName evidence="5">AK</shortName>
        <ecNumber evidence="5 7">2.7.4.3</ecNumber>
    </recommendedName>
    <alternativeName>
        <fullName evidence="5">ATP-AMP transphosphorylase</fullName>
    </alternativeName>
    <alternativeName>
        <fullName evidence="5">ATP:AMP phosphotransferase</fullName>
    </alternativeName>
    <alternativeName>
        <fullName evidence="5">Adenylate monophosphate kinase</fullName>
    </alternativeName>
</protein>
<evidence type="ECO:0000256" key="5">
    <source>
        <dbReference type="HAMAP-Rule" id="MF_00235"/>
    </source>
</evidence>
<keyword evidence="1 5" id="KW-0808">Transferase</keyword>
<dbReference type="EMBL" id="AP014609">
    <property type="protein sequence ID" value="BAR92156.1"/>
    <property type="molecule type" value="Genomic_DNA"/>
</dbReference>
<evidence type="ECO:0000313" key="9">
    <source>
        <dbReference type="Proteomes" id="UP000217805"/>
    </source>
</evidence>
<proteinExistence type="inferred from homology"/>
<dbReference type="PRINTS" id="PR00094">
    <property type="entry name" value="ADENYLTKNASE"/>
</dbReference>
<gene>
    <name evidence="5 8" type="primary">adk</name>
    <name evidence="8" type="ORF">BPAY_425</name>
</gene>
<sequence>MIHIILFGPPGCGKGTQAKIISNKFGFIHLSTGMIFRDHITKKTNLGKLASCYINKGILVPDGITTNMLNIEIQKHFKAKGIIYDGYPRTKNQIYSLEEILNKFCLGKINIIFYFFIQKNLIINRLLKRGKISHRDDDIDIITVQRRIKEYHKKTSLIWENYKLKNSIIKLNASLSVDKISIFIEKKILNLLYS</sequence>
<feature type="binding site" evidence="5">
    <location>
        <position position="93"/>
    </location>
    <ligand>
        <name>AMP</name>
        <dbReference type="ChEBI" id="CHEBI:456215"/>
    </ligand>
</feature>
<keyword evidence="9" id="KW-1185">Reference proteome</keyword>
<feature type="region of interest" description="NMP" evidence="5">
    <location>
        <begin position="31"/>
        <end position="60"/>
    </location>
</feature>
<feature type="binding site" evidence="5">
    <location>
        <position position="147"/>
    </location>
    <ligand>
        <name>AMP</name>
        <dbReference type="ChEBI" id="CHEBI:456215"/>
    </ligand>
</feature>
<comment type="pathway">
    <text evidence="5">Purine metabolism; AMP biosynthesis via salvage pathway; AMP from ADP: step 1/1.</text>
</comment>
<feature type="binding site" evidence="5">
    <location>
        <position position="135"/>
    </location>
    <ligand>
        <name>AMP</name>
        <dbReference type="ChEBI" id="CHEBI:456215"/>
    </ligand>
</feature>
<feature type="binding site" evidence="5">
    <location>
        <begin position="86"/>
        <end position="89"/>
    </location>
    <ligand>
        <name>AMP</name>
        <dbReference type="ChEBI" id="CHEBI:456215"/>
    </ligand>
</feature>
<dbReference type="RefSeq" id="WP_096378311.1">
    <property type="nucleotide sequence ID" value="NZ_AP014609.1"/>
</dbReference>
<feature type="binding site" evidence="5">
    <location>
        <begin position="11"/>
        <end position="16"/>
    </location>
    <ligand>
        <name>ATP</name>
        <dbReference type="ChEBI" id="CHEBI:30616"/>
    </ligand>
</feature>
<organism evidence="8 9">
    <name type="scientific">Blattabacterium cuenoti BPAY</name>
    <dbReference type="NCBI Taxonomy" id="1457031"/>
    <lineage>
        <taxon>Bacteria</taxon>
        <taxon>Pseudomonadati</taxon>
        <taxon>Bacteroidota</taxon>
        <taxon>Flavobacteriia</taxon>
        <taxon>Flavobacteriales</taxon>
        <taxon>Blattabacteriaceae</taxon>
        <taxon>Blattabacterium</taxon>
    </lineage>
</organism>
<comment type="subcellular location">
    <subcellularLocation>
        <location evidence="5 7">Cytoplasm</location>
    </subcellularLocation>
</comment>
<dbReference type="InterPro" id="IPR027417">
    <property type="entry name" value="P-loop_NTPase"/>
</dbReference>
<dbReference type="CDD" id="cd01428">
    <property type="entry name" value="ADK"/>
    <property type="match status" value="1"/>
</dbReference>
<accession>A0ABM7EYZ3</accession>
<keyword evidence="2 5" id="KW-0545">Nucleotide biosynthesis</keyword>
<dbReference type="EC" id="2.7.4.3" evidence="5 7"/>
<comment type="domain">
    <text evidence="5">Consists of three domains, a large central CORE domain and two small peripheral domains, NMPbind and LID, which undergo movements during catalysis. The LID domain closes over the site of phosphoryl transfer upon ATP binding. Assembling and dissambling the active center during each catalytic cycle provides an effective means to prevent ATP hydrolysis.</text>
</comment>
<evidence type="ECO:0000256" key="3">
    <source>
        <dbReference type="ARBA" id="ARBA00022741"/>
    </source>
</evidence>
<evidence type="ECO:0000256" key="1">
    <source>
        <dbReference type="ARBA" id="ARBA00022679"/>
    </source>
</evidence>
<dbReference type="HAMAP" id="MF_00235">
    <property type="entry name" value="Adenylate_kinase_Adk"/>
    <property type="match status" value="1"/>
</dbReference>
<keyword evidence="5" id="KW-0963">Cytoplasm</keyword>
<feature type="binding site" evidence="5">
    <location>
        <position position="32"/>
    </location>
    <ligand>
        <name>AMP</name>
        <dbReference type="ChEBI" id="CHEBI:456215"/>
    </ligand>
</feature>
<dbReference type="SUPFAM" id="SSF52540">
    <property type="entry name" value="P-loop containing nucleoside triphosphate hydrolases"/>
    <property type="match status" value="1"/>
</dbReference>
<comment type="similarity">
    <text evidence="5 6">Belongs to the adenylate kinase family.</text>
</comment>
<dbReference type="PROSITE" id="PS00113">
    <property type="entry name" value="ADENYLATE_KINASE"/>
    <property type="match status" value="1"/>
</dbReference>
<feature type="binding site" evidence="5">
    <location>
        <position position="175"/>
    </location>
    <ligand>
        <name>ATP</name>
        <dbReference type="ChEBI" id="CHEBI:30616"/>
    </ligand>
</feature>
<reference evidence="8 9" key="1">
    <citation type="journal article" date="2015" name="Microbes Environ.">
        <title>An Efficient Strategy Developed for Next-Generation Sequencing of Endosymbiont Genomes Performed Using Crude DNA Isolated from Host Tissues: A Case Study of Blattabacterium cuenoti Inhabiting the Fat Bodies of Cockroaches.</title>
        <authorList>
            <person name="Kinjo Y."/>
            <person name="Saitoh S."/>
            <person name="Tokuda G."/>
        </authorList>
    </citation>
    <scope>NUCLEOTIDE SEQUENCE [LARGE SCALE GENOMIC DNA]</scope>
    <source>
        <strain evidence="8 9">BPAY</strain>
    </source>
</reference>
<keyword evidence="4 5" id="KW-0418">Kinase</keyword>
<dbReference type="GO" id="GO:0016301">
    <property type="term" value="F:kinase activity"/>
    <property type="evidence" value="ECO:0007669"/>
    <property type="project" value="UniProtKB-KW"/>
</dbReference>
<dbReference type="Gene3D" id="3.40.50.300">
    <property type="entry name" value="P-loop containing nucleotide triphosphate hydrolases"/>
    <property type="match status" value="1"/>
</dbReference>
<feature type="binding site" evidence="5">
    <location>
        <begin position="58"/>
        <end position="60"/>
    </location>
    <ligand>
        <name>AMP</name>
        <dbReference type="ChEBI" id="CHEBI:456215"/>
    </ligand>
</feature>
<feature type="binding site" evidence="5">
    <location>
        <position position="37"/>
    </location>
    <ligand>
        <name>AMP</name>
        <dbReference type="ChEBI" id="CHEBI:456215"/>
    </ligand>
</feature>
<dbReference type="InterPro" id="IPR000850">
    <property type="entry name" value="Adenylat/UMP-CMP_kin"/>
</dbReference>
<dbReference type="PANTHER" id="PTHR23359">
    <property type="entry name" value="NUCLEOTIDE KINASE"/>
    <property type="match status" value="1"/>
</dbReference>
<keyword evidence="3 5" id="KW-0547">Nucleotide-binding</keyword>
<dbReference type="Proteomes" id="UP000217805">
    <property type="component" value="Chromosome"/>
</dbReference>
<comment type="catalytic activity">
    <reaction evidence="5 7">
        <text>AMP + ATP = 2 ADP</text>
        <dbReference type="Rhea" id="RHEA:12973"/>
        <dbReference type="ChEBI" id="CHEBI:30616"/>
        <dbReference type="ChEBI" id="CHEBI:456215"/>
        <dbReference type="ChEBI" id="CHEBI:456216"/>
        <dbReference type="EC" id="2.7.4.3"/>
    </reaction>
</comment>
<name>A0ABM7EYZ3_9FLAO</name>
<dbReference type="InterPro" id="IPR033690">
    <property type="entry name" value="Adenylat_kinase_CS"/>
</dbReference>
<evidence type="ECO:0000256" key="6">
    <source>
        <dbReference type="RuleBase" id="RU003330"/>
    </source>
</evidence>
<evidence type="ECO:0000256" key="4">
    <source>
        <dbReference type="ARBA" id="ARBA00022777"/>
    </source>
</evidence>
<feature type="binding site" evidence="5">
    <location>
        <position position="129"/>
    </location>
    <ligand>
        <name>ATP</name>
        <dbReference type="ChEBI" id="CHEBI:30616"/>
    </ligand>
</feature>
<dbReference type="Pfam" id="PF00406">
    <property type="entry name" value="ADK"/>
    <property type="match status" value="1"/>
</dbReference>
<comment type="function">
    <text evidence="5">Catalyzes the reversible transfer of the terminal phosphate group between ATP and AMP. Plays an important role in cellular energy homeostasis and in adenine nucleotide metabolism.</text>
</comment>
<comment type="subunit">
    <text evidence="5 7">Monomer.</text>
</comment>
<evidence type="ECO:0000256" key="2">
    <source>
        <dbReference type="ARBA" id="ARBA00022727"/>
    </source>
</evidence>
<evidence type="ECO:0000313" key="8">
    <source>
        <dbReference type="EMBL" id="BAR92156.1"/>
    </source>
</evidence>
<comment type="caution">
    <text evidence="5">Lacks conserved residue(s) required for the propagation of feature annotation.</text>
</comment>
<keyword evidence="5 7" id="KW-0067">ATP-binding</keyword>
<evidence type="ECO:0000256" key="7">
    <source>
        <dbReference type="RuleBase" id="RU003331"/>
    </source>
</evidence>